<evidence type="ECO:0000313" key="3">
    <source>
        <dbReference type="Proteomes" id="UP000230233"/>
    </source>
</evidence>
<evidence type="ECO:0000313" key="2">
    <source>
        <dbReference type="EMBL" id="PIC29133.1"/>
    </source>
</evidence>
<dbReference type="PANTHER" id="PTHR23015:SF4">
    <property type="entry name" value="DUF38 DOMAIN-CONTAINING PROTEIN-RELATED"/>
    <property type="match status" value="1"/>
</dbReference>
<dbReference type="OrthoDB" id="5902195at2759"/>
<dbReference type="InterPro" id="IPR040161">
    <property type="entry name" value="FB224"/>
</dbReference>
<sequence>MNCFFDIFRCVSKRRSASLTNLIDLPQLVLEQILENLDFHSILILRKVCHDLRDFIDYIKPSSHLECISIKVESKSIYLDLLFPSGFKSFNGSQFLDIEFHENENGCLSKCKTRRLEKKFLIGQDFVKTAMNYLKVLMKHQKSTLEFFRLEIDYYPNLPREFDRNLEPIAEEVLEGFREILESRRSQIQVEDFQMTVIRQDQVAQILPFVDSKVLQNIEIRGERDNPVASFEIDKLETHAKELKIWMFDVLTPLEKFSRFQKVEVLIQNVTVESILELKEVMFLFCFE</sequence>
<dbReference type="SUPFAM" id="SSF81383">
    <property type="entry name" value="F-box domain"/>
    <property type="match status" value="1"/>
</dbReference>
<dbReference type="EMBL" id="PDUG01000005">
    <property type="protein sequence ID" value="PIC29133.1"/>
    <property type="molecule type" value="Genomic_DNA"/>
</dbReference>
<dbReference type="AlphaFoldDB" id="A0A2G5TPG4"/>
<dbReference type="SMART" id="SM00256">
    <property type="entry name" value="FBOX"/>
    <property type="match status" value="1"/>
</dbReference>
<dbReference type="CDD" id="cd22150">
    <property type="entry name" value="F-box_CeFBXA-like"/>
    <property type="match status" value="1"/>
</dbReference>
<gene>
    <name evidence="2" type="primary">Cnig_chr_V.g20823</name>
    <name evidence="2" type="ORF">B9Z55_020823</name>
</gene>
<accession>A0A2G5TPG4</accession>
<dbReference type="Proteomes" id="UP000230233">
    <property type="component" value="Chromosome V"/>
</dbReference>
<dbReference type="PROSITE" id="PS50181">
    <property type="entry name" value="FBOX"/>
    <property type="match status" value="1"/>
</dbReference>
<name>A0A2G5TPG4_9PELO</name>
<proteinExistence type="predicted"/>
<evidence type="ECO:0000259" key="1">
    <source>
        <dbReference type="PROSITE" id="PS50181"/>
    </source>
</evidence>
<dbReference type="Pfam" id="PF01827">
    <property type="entry name" value="FTH"/>
    <property type="match status" value="1"/>
</dbReference>
<comment type="caution">
    <text evidence="2">The sequence shown here is derived from an EMBL/GenBank/DDBJ whole genome shotgun (WGS) entry which is preliminary data.</text>
</comment>
<organism evidence="2 3">
    <name type="scientific">Caenorhabditis nigoni</name>
    <dbReference type="NCBI Taxonomy" id="1611254"/>
    <lineage>
        <taxon>Eukaryota</taxon>
        <taxon>Metazoa</taxon>
        <taxon>Ecdysozoa</taxon>
        <taxon>Nematoda</taxon>
        <taxon>Chromadorea</taxon>
        <taxon>Rhabditida</taxon>
        <taxon>Rhabditina</taxon>
        <taxon>Rhabditomorpha</taxon>
        <taxon>Rhabditoidea</taxon>
        <taxon>Rhabditidae</taxon>
        <taxon>Peloderinae</taxon>
        <taxon>Caenorhabditis</taxon>
    </lineage>
</organism>
<dbReference type="InterPro" id="IPR001810">
    <property type="entry name" value="F-box_dom"/>
</dbReference>
<dbReference type="InterPro" id="IPR036047">
    <property type="entry name" value="F-box-like_dom_sf"/>
</dbReference>
<dbReference type="InterPro" id="IPR002900">
    <property type="entry name" value="DUF38/FTH_CAE_spp"/>
</dbReference>
<feature type="domain" description="F-box" evidence="1">
    <location>
        <begin position="19"/>
        <end position="68"/>
    </location>
</feature>
<dbReference type="GO" id="GO:0045087">
    <property type="term" value="P:innate immune response"/>
    <property type="evidence" value="ECO:0007669"/>
    <property type="project" value="TreeGrafter"/>
</dbReference>
<keyword evidence="3" id="KW-1185">Reference proteome</keyword>
<dbReference type="Pfam" id="PF00646">
    <property type="entry name" value="F-box"/>
    <property type="match status" value="1"/>
</dbReference>
<protein>
    <recommendedName>
        <fullName evidence="1">F-box domain-containing protein</fullName>
    </recommendedName>
</protein>
<dbReference type="PANTHER" id="PTHR23015">
    <property type="entry name" value="UNCHARACTERIZED C.ELEGANS PROTEIN"/>
    <property type="match status" value="1"/>
</dbReference>
<reference evidence="3" key="1">
    <citation type="submission" date="2017-10" db="EMBL/GenBank/DDBJ databases">
        <title>Rapid genome shrinkage in a self-fertile nematode reveals novel sperm competition proteins.</title>
        <authorList>
            <person name="Yin D."/>
            <person name="Schwarz E.M."/>
            <person name="Thomas C.G."/>
            <person name="Felde R.L."/>
            <person name="Korf I.F."/>
            <person name="Cutter A.D."/>
            <person name="Schartner C.M."/>
            <person name="Ralston E.J."/>
            <person name="Meyer B.J."/>
            <person name="Haag E.S."/>
        </authorList>
    </citation>
    <scope>NUCLEOTIDE SEQUENCE [LARGE SCALE GENOMIC DNA]</scope>
    <source>
        <strain evidence="3">JU1422</strain>
    </source>
</reference>